<dbReference type="InterPro" id="IPR029063">
    <property type="entry name" value="SAM-dependent_MTases_sf"/>
</dbReference>
<sequence>MNAFYERHILPHLVDHACGVGAIRWLRRGLVPEAQGLVVEIGFGTGRNLAYYTPNRVERLIGIDPEPGVLAKARPRLEATPLAVEIRPLSAERLPLESGTVDTVVCTFSLCTIADPHAALDEMRRVLKPHGRLLFAEHGASPDAHVRRWQERLNRPWRALAGGCNLNRPIDRLLVDGGFALDRLDTGYMRKTPRVVGHYFTGVARPR</sequence>
<evidence type="ECO:0000313" key="2">
    <source>
        <dbReference type="EMBL" id="TCP38164.1"/>
    </source>
</evidence>
<comment type="caution">
    <text evidence="2">The sequence shown here is derived from an EMBL/GenBank/DDBJ whole genome shotgun (WGS) entry which is preliminary data.</text>
</comment>
<organism evidence="2 3">
    <name type="scientific">Rhodothalassium salexigens DSM 2132</name>
    <dbReference type="NCBI Taxonomy" id="1188247"/>
    <lineage>
        <taxon>Bacteria</taxon>
        <taxon>Pseudomonadati</taxon>
        <taxon>Pseudomonadota</taxon>
        <taxon>Alphaproteobacteria</taxon>
        <taxon>Rhodothalassiales</taxon>
        <taxon>Rhodothalassiaceae</taxon>
        <taxon>Rhodothalassium</taxon>
    </lineage>
</organism>
<dbReference type="Pfam" id="PF08241">
    <property type="entry name" value="Methyltransf_11"/>
    <property type="match status" value="1"/>
</dbReference>
<keyword evidence="2" id="KW-0808">Transferase</keyword>
<evidence type="ECO:0000259" key="1">
    <source>
        <dbReference type="Pfam" id="PF08241"/>
    </source>
</evidence>
<keyword evidence="3" id="KW-1185">Reference proteome</keyword>
<dbReference type="GO" id="GO:0008757">
    <property type="term" value="F:S-adenosylmethionine-dependent methyltransferase activity"/>
    <property type="evidence" value="ECO:0007669"/>
    <property type="project" value="InterPro"/>
</dbReference>
<dbReference type="SUPFAM" id="SSF53335">
    <property type="entry name" value="S-adenosyl-L-methionine-dependent methyltransferases"/>
    <property type="match status" value="1"/>
</dbReference>
<reference evidence="2 3" key="1">
    <citation type="submission" date="2019-03" db="EMBL/GenBank/DDBJ databases">
        <title>Genomic Encyclopedia of Type Strains, Phase IV (KMG-IV): sequencing the most valuable type-strain genomes for metagenomic binning, comparative biology and taxonomic classification.</title>
        <authorList>
            <person name="Goeker M."/>
        </authorList>
    </citation>
    <scope>NUCLEOTIDE SEQUENCE [LARGE SCALE GENOMIC DNA]</scope>
    <source>
        <strain evidence="2 3">DSM 2132</strain>
    </source>
</reference>
<dbReference type="InParanoid" id="A0A4R2PST1"/>
<dbReference type="PANTHER" id="PTHR45036:SF1">
    <property type="entry name" value="METHYLTRANSFERASE LIKE 7A"/>
    <property type="match status" value="1"/>
</dbReference>
<evidence type="ECO:0000313" key="3">
    <source>
        <dbReference type="Proteomes" id="UP000295399"/>
    </source>
</evidence>
<protein>
    <submittedName>
        <fullName evidence="2">Methyltransferase family protein</fullName>
    </submittedName>
</protein>
<dbReference type="AlphaFoldDB" id="A0A4R2PST1"/>
<accession>A0A4R2PST1</accession>
<dbReference type="EMBL" id="SLXO01000001">
    <property type="protein sequence ID" value="TCP38164.1"/>
    <property type="molecule type" value="Genomic_DNA"/>
</dbReference>
<dbReference type="Gene3D" id="3.40.50.150">
    <property type="entry name" value="Vaccinia Virus protein VP39"/>
    <property type="match status" value="1"/>
</dbReference>
<dbReference type="Proteomes" id="UP000295399">
    <property type="component" value="Unassembled WGS sequence"/>
</dbReference>
<dbReference type="InterPro" id="IPR013216">
    <property type="entry name" value="Methyltransf_11"/>
</dbReference>
<name>A0A4R2PST1_RHOSA</name>
<dbReference type="GO" id="GO:0032259">
    <property type="term" value="P:methylation"/>
    <property type="evidence" value="ECO:0007669"/>
    <property type="project" value="UniProtKB-KW"/>
</dbReference>
<keyword evidence="2" id="KW-0489">Methyltransferase</keyword>
<proteinExistence type="predicted"/>
<dbReference type="PANTHER" id="PTHR45036">
    <property type="entry name" value="METHYLTRANSFERASE LIKE 7B"/>
    <property type="match status" value="1"/>
</dbReference>
<dbReference type="OrthoDB" id="9777830at2"/>
<dbReference type="CDD" id="cd02440">
    <property type="entry name" value="AdoMet_MTases"/>
    <property type="match status" value="1"/>
</dbReference>
<gene>
    <name evidence="2" type="ORF">EV659_10160</name>
</gene>
<feature type="domain" description="Methyltransferase type 11" evidence="1">
    <location>
        <begin position="39"/>
        <end position="135"/>
    </location>
</feature>
<dbReference type="InterPro" id="IPR052356">
    <property type="entry name" value="Thiol_S-MT"/>
</dbReference>
<dbReference type="RefSeq" id="WP_132706416.1">
    <property type="nucleotide sequence ID" value="NZ_JACIGF010000001.1"/>
</dbReference>